<dbReference type="EC" id="4.1.1.17" evidence="6"/>
<evidence type="ECO:0000313" key="10">
    <source>
        <dbReference type="EMBL" id="KAI9276733.1"/>
    </source>
</evidence>
<evidence type="ECO:0000256" key="4">
    <source>
        <dbReference type="ARBA" id="ARBA00023239"/>
    </source>
</evidence>
<dbReference type="GO" id="GO:0005737">
    <property type="term" value="C:cytoplasm"/>
    <property type="evidence" value="ECO:0007669"/>
    <property type="project" value="TreeGrafter"/>
</dbReference>
<dbReference type="InterPro" id="IPR009006">
    <property type="entry name" value="Ala_racemase/Decarboxylase_C"/>
</dbReference>
<dbReference type="InterPro" id="IPR022653">
    <property type="entry name" value="De-COase2_pyr-phos_BS"/>
</dbReference>
<evidence type="ECO:0000256" key="2">
    <source>
        <dbReference type="ARBA" id="ARBA00008872"/>
    </source>
</evidence>
<dbReference type="InterPro" id="IPR022644">
    <property type="entry name" value="De-COase2_N"/>
</dbReference>
<comment type="pathway">
    <text evidence="5">Amine and polyamine biosynthesis; putrescine biosynthesis via L-ornithine pathway; putrescine from L-ornithine: step 1/1.</text>
</comment>
<dbReference type="InterPro" id="IPR002433">
    <property type="entry name" value="Orn_de-COase"/>
</dbReference>
<dbReference type="EMBL" id="JAIXMP010000002">
    <property type="protein sequence ID" value="KAI9276733.1"/>
    <property type="molecule type" value="Genomic_DNA"/>
</dbReference>
<keyword evidence="11" id="KW-1185">Reference proteome</keyword>
<dbReference type="PANTHER" id="PTHR11482">
    <property type="entry name" value="ARGININE/DIAMINOPIMELATE/ORNITHINE DECARBOXYLASE"/>
    <property type="match status" value="1"/>
</dbReference>
<dbReference type="SUPFAM" id="SSF50621">
    <property type="entry name" value="Alanine racemase C-terminal domain-like"/>
    <property type="match status" value="1"/>
</dbReference>
<dbReference type="GO" id="GO:0004586">
    <property type="term" value="F:ornithine decarboxylase activity"/>
    <property type="evidence" value="ECO:0007669"/>
    <property type="project" value="UniProtKB-EC"/>
</dbReference>
<dbReference type="Proteomes" id="UP001209540">
    <property type="component" value="Unassembled WGS sequence"/>
</dbReference>
<comment type="catalytic activity">
    <reaction evidence="8">
        <text>L-ornithine + H(+) = putrescine + CO2</text>
        <dbReference type="Rhea" id="RHEA:22964"/>
        <dbReference type="ChEBI" id="CHEBI:15378"/>
        <dbReference type="ChEBI" id="CHEBI:16526"/>
        <dbReference type="ChEBI" id="CHEBI:46911"/>
        <dbReference type="ChEBI" id="CHEBI:326268"/>
        <dbReference type="EC" id="4.1.1.17"/>
    </reaction>
</comment>
<reference evidence="10" key="1">
    <citation type="journal article" date="2022" name="IScience">
        <title>Evolution of zygomycete secretomes and the origins of terrestrial fungal ecologies.</title>
        <authorList>
            <person name="Chang Y."/>
            <person name="Wang Y."/>
            <person name="Mondo S."/>
            <person name="Ahrendt S."/>
            <person name="Andreopoulos W."/>
            <person name="Barry K."/>
            <person name="Beard J."/>
            <person name="Benny G.L."/>
            <person name="Blankenship S."/>
            <person name="Bonito G."/>
            <person name="Cuomo C."/>
            <person name="Desiro A."/>
            <person name="Gervers K.A."/>
            <person name="Hundley H."/>
            <person name="Kuo A."/>
            <person name="LaButti K."/>
            <person name="Lang B.F."/>
            <person name="Lipzen A."/>
            <person name="O'Donnell K."/>
            <person name="Pangilinan J."/>
            <person name="Reynolds N."/>
            <person name="Sandor L."/>
            <person name="Smith M.E."/>
            <person name="Tsang A."/>
            <person name="Grigoriev I.V."/>
            <person name="Stajich J.E."/>
            <person name="Spatafora J.W."/>
        </authorList>
    </citation>
    <scope>NUCLEOTIDE SEQUENCE</scope>
    <source>
        <strain evidence="10">RSA 2281</strain>
    </source>
</reference>
<dbReference type="FunFam" id="3.20.20.10:FF:000005">
    <property type="entry name" value="Ornithine decarboxylase"/>
    <property type="match status" value="1"/>
</dbReference>
<dbReference type="AlphaFoldDB" id="A0AAD5KNW6"/>
<dbReference type="PRINTS" id="PR01182">
    <property type="entry name" value="ORNDCRBXLASE"/>
</dbReference>
<evidence type="ECO:0000256" key="5">
    <source>
        <dbReference type="ARBA" id="ARBA00034115"/>
    </source>
</evidence>
<evidence type="ECO:0000256" key="8">
    <source>
        <dbReference type="ARBA" id="ARBA00049127"/>
    </source>
</evidence>
<comment type="cofactor">
    <cofactor evidence="1">
        <name>pyridoxal 5'-phosphate</name>
        <dbReference type="ChEBI" id="CHEBI:597326"/>
    </cofactor>
</comment>
<dbReference type="PANTHER" id="PTHR11482:SF6">
    <property type="entry name" value="ORNITHINE DECARBOXYLASE 1-RELATED"/>
    <property type="match status" value="1"/>
</dbReference>
<organism evidence="10 11">
    <name type="scientific">Phascolomyces articulosus</name>
    <dbReference type="NCBI Taxonomy" id="60185"/>
    <lineage>
        <taxon>Eukaryota</taxon>
        <taxon>Fungi</taxon>
        <taxon>Fungi incertae sedis</taxon>
        <taxon>Mucoromycota</taxon>
        <taxon>Mucoromycotina</taxon>
        <taxon>Mucoromycetes</taxon>
        <taxon>Mucorales</taxon>
        <taxon>Lichtheimiaceae</taxon>
        <taxon>Phascolomyces</taxon>
    </lineage>
</organism>
<evidence type="ECO:0000256" key="7">
    <source>
        <dbReference type="ARBA" id="ARBA00046672"/>
    </source>
</evidence>
<proteinExistence type="inferred from homology"/>
<name>A0AAD5KNW6_9FUNG</name>
<reference evidence="10" key="2">
    <citation type="submission" date="2023-02" db="EMBL/GenBank/DDBJ databases">
        <authorList>
            <consortium name="DOE Joint Genome Institute"/>
            <person name="Mondo S.J."/>
            <person name="Chang Y."/>
            <person name="Wang Y."/>
            <person name="Ahrendt S."/>
            <person name="Andreopoulos W."/>
            <person name="Barry K."/>
            <person name="Beard J."/>
            <person name="Benny G.L."/>
            <person name="Blankenship S."/>
            <person name="Bonito G."/>
            <person name="Cuomo C."/>
            <person name="Desiro A."/>
            <person name="Gervers K.A."/>
            <person name="Hundley H."/>
            <person name="Kuo A."/>
            <person name="LaButti K."/>
            <person name="Lang B.F."/>
            <person name="Lipzen A."/>
            <person name="O'Donnell K."/>
            <person name="Pangilinan J."/>
            <person name="Reynolds N."/>
            <person name="Sandor L."/>
            <person name="Smith M.W."/>
            <person name="Tsang A."/>
            <person name="Grigoriev I.V."/>
            <person name="Stajich J.E."/>
            <person name="Spatafora J.W."/>
        </authorList>
    </citation>
    <scope>NUCLEOTIDE SEQUENCE</scope>
    <source>
        <strain evidence="10">RSA 2281</strain>
    </source>
</reference>
<evidence type="ECO:0000256" key="1">
    <source>
        <dbReference type="ARBA" id="ARBA00001933"/>
    </source>
</evidence>
<feature type="domain" description="Orn/DAP/Arg decarboxylase 2 N-terminal" evidence="9">
    <location>
        <begin position="68"/>
        <end position="302"/>
    </location>
</feature>
<gene>
    <name evidence="10" type="ORF">BDA99DRAFT_545017</name>
</gene>
<accession>A0AAD5KNW6</accession>
<evidence type="ECO:0000259" key="9">
    <source>
        <dbReference type="Pfam" id="PF02784"/>
    </source>
</evidence>
<dbReference type="GO" id="GO:0033387">
    <property type="term" value="P:putrescine biosynthetic process from arginine, via ornithine"/>
    <property type="evidence" value="ECO:0007669"/>
    <property type="project" value="TreeGrafter"/>
</dbReference>
<comment type="caution">
    <text evidence="10">The sequence shown here is derived from an EMBL/GenBank/DDBJ whole genome shotgun (WGS) entry which is preliminary data.</text>
</comment>
<dbReference type="Pfam" id="PF02784">
    <property type="entry name" value="Orn_Arg_deC_N"/>
    <property type="match status" value="1"/>
</dbReference>
<keyword evidence="3" id="KW-0663">Pyridoxal phosphate</keyword>
<dbReference type="PRINTS" id="PR01179">
    <property type="entry name" value="ODADCRBXLASE"/>
</dbReference>
<dbReference type="PROSITE" id="PS00878">
    <property type="entry name" value="ODR_DC_2_1"/>
    <property type="match status" value="1"/>
</dbReference>
<evidence type="ECO:0000256" key="6">
    <source>
        <dbReference type="ARBA" id="ARBA00034138"/>
    </source>
</evidence>
<dbReference type="InterPro" id="IPR000183">
    <property type="entry name" value="Orn/DAP/Arg_de-COase"/>
</dbReference>
<evidence type="ECO:0000313" key="11">
    <source>
        <dbReference type="Proteomes" id="UP001209540"/>
    </source>
</evidence>
<dbReference type="CDD" id="cd00622">
    <property type="entry name" value="PLPDE_III_ODC"/>
    <property type="match status" value="1"/>
</dbReference>
<dbReference type="InterPro" id="IPR029066">
    <property type="entry name" value="PLP-binding_barrel"/>
</dbReference>
<dbReference type="Gene3D" id="2.40.37.10">
    <property type="entry name" value="Lyase, Ornithine Decarboxylase, Chain A, domain 1"/>
    <property type="match status" value="1"/>
</dbReference>
<comment type="similarity">
    <text evidence="2">Belongs to the Orn/Lys/Arg decarboxylase class-II family.</text>
</comment>
<dbReference type="SUPFAM" id="SSF51419">
    <property type="entry name" value="PLP-binding barrel"/>
    <property type="match status" value="1"/>
</dbReference>
<protein>
    <recommendedName>
        <fullName evidence="6">ornithine decarboxylase</fullName>
        <ecNumber evidence="6">4.1.1.17</ecNumber>
    </recommendedName>
</protein>
<evidence type="ECO:0000256" key="3">
    <source>
        <dbReference type="ARBA" id="ARBA00022898"/>
    </source>
</evidence>
<sequence length="443" mass="50064">MFIKPFTYGSNLQQATLDNKEAQLQLSNNNTVTSRTDYIKYIIKNELESRVNLNNHIEQDDCFFVLDLGQLYRQHQKWKRCLPRIKPYYAVKCNSDQKILEYLTLLGVGFDCASGFEIQKALQCGADPSNIIYAHTCKQASYLQFAAENGVRKMTFDSVDELYKTKKLYPNAELLLRILTDDSKAKWGIGLKYGAPMADVDNLLQTAKTLDLNIVGVSFHVGSGCSDAGAYHDTLRNSRIIFDRAKQLGFNCNLLDIGGGFFGVDYPGKPTFEQITSVIREAVDQLFPHDVQVIAEPGRYYATSTLTVCCQVVGRKLLSELNEDNDDSDTGNKTYAYYVNDILHSSFATRLFYSDVIDLRVLMKNGVCTYGNCHNNEQKFSSRVWGHTDEPGDCLSENARLPLLNIGDWIYAENLGAYAITTCHFSGFERPKIIYVDSKAYHH</sequence>
<dbReference type="Gene3D" id="3.20.20.10">
    <property type="entry name" value="Alanine racemase"/>
    <property type="match status" value="1"/>
</dbReference>
<comment type="subunit">
    <text evidence="7">Homodimer. Only the dimer is catalytically active, as the active sites are constructed of residues from both monomers.</text>
</comment>
<keyword evidence="4" id="KW-0456">Lyase</keyword>